<dbReference type="SUPFAM" id="SSF52540">
    <property type="entry name" value="P-loop containing nucleoside triphosphate hydrolases"/>
    <property type="match status" value="2"/>
</dbReference>
<dbReference type="GO" id="GO:0052381">
    <property type="term" value="F:tRNA dimethylallyltransferase activity"/>
    <property type="evidence" value="ECO:0007669"/>
    <property type="project" value="UniProtKB-UniRule"/>
</dbReference>
<evidence type="ECO:0000256" key="2">
    <source>
        <dbReference type="ARBA" id="ARBA00003213"/>
    </source>
</evidence>
<dbReference type="RefSeq" id="WP_249311071.1">
    <property type="nucleotide sequence ID" value="NZ_JACRSU010000001.1"/>
</dbReference>
<evidence type="ECO:0000256" key="5">
    <source>
        <dbReference type="ARBA" id="ARBA00022694"/>
    </source>
</evidence>
<keyword evidence="5 10" id="KW-0819">tRNA processing</keyword>
<evidence type="ECO:0000256" key="4">
    <source>
        <dbReference type="ARBA" id="ARBA00022679"/>
    </source>
</evidence>
<dbReference type="Proteomes" id="UP000611762">
    <property type="component" value="Unassembled WGS sequence"/>
</dbReference>
<protein>
    <recommendedName>
        <fullName evidence="10">tRNA dimethylallyltransferase</fullName>
        <ecNumber evidence="10">2.5.1.75</ecNumber>
    </recommendedName>
    <alternativeName>
        <fullName evidence="10">Dimethylallyl diphosphate:tRNA dimethylallyltransferase</fullName>
        <shortName evidence="10">DMAPP:tRNA dimethylallyltransferase</shortName>
        <shortName evidence="10">DMATase</shortName>
    </alternativeName>
    <alternativeName>
        <fullName evidence="10">Isopentenyl-diphosphate:tRNA isopentenyltransferase</fullName>
        <shortName evidence="10">IPP transferase</shortName>
        <shortName evidence="10">IPPT</shortName>
        <shortName evidence="10">IPTase</shortName>
    </alternativeName>
</protein>
<comment type="similarity">
    <text evidence="3 10 13">Belongs to the IPP transferase family.</text>
</comment>
<comment type="caution">
    <text evidence="10">Lacks conserved residue(s) required for the propagation of feature annotation.</text>
</comment>
<evidence type="ECO:0000256" key="7">
    <source>
        <dbReference type="ARBA" id="ARBA00022840"/>
    </source>
</evidence>
<evidence type="ECO:0000256" key="12">
    <source>
        <dbReference type="RuleBase" id="RU003784"/>
    </source>
</evidence>
<dbReference type="PANTHER" id="PTHR11088">
    <property type="entry name" value="TRNA DIMETHYLALLYLTRANSFERASE"/>
    <property type="match status" value="1"/>
</dbReference>
<dbReference type="InterPro" id="IPR039657">
    <property type="entry name" value="Dimethylallyltransferase"/>
</dbReference>
<evidence type="ECO:0000256" key="6">
    <source>
        <dbReference type="ARBA" id="ARBA00022741"/>
    </source>
</evidence>
<keyword evidence="6 10" id="KW-0547">Nucleotide-binding</keyword>
<dbReference type="AlphaFoldDB" id="A0A926HTT9"/>
<dbReference type="InterPro" id="IPR027417">
    <property type="entry name" value="P-loop_NTPase"/>
</dbReference>
<keyword evidence="4 10" id="KW-0808">Transferase</keyword>
<evidence type="ECO:0000313" key="15">
    <source>
        <dbReference type="Proteomes" id="UP000611762"/>
    </source>
</evidence>
<dbReference type="EMBL" id="JACRSU010000001">
    <property type="protein sequence ID" value="MBC8539882.1"/>
    <property type="molecule type" value="Genomic_DNA"/>
</dbReference>
<feature type="binding site" evidence="10">
    <location>
        <begin position="11"/>
        <end position="16"/>
    </location>
    <ligand>
        <name>substrate</name>
    </ligand>
</feature>
<feature type="region of interest" description="Interaction with substrate tRNA" evidence="10">
    <location>
        <begin position="34"/>
        <end position="37"/>
    </location>
</feature>
<comment type="function">
    <text evidence="2 10 12">Catalyzes the transfer of a dimethylallyl group onto the adenine at position 37 in tRNAs that read codons beginning with uridine, leading to the formation of N6-(dimethylallyl)adenosine (i(6)A).</text>
</comment>
<dbReference type="Gene3D" id="1.10.20.140">
    <property type="match status" value="1"/>
</dbReference>
<dbReference type="HAMAP" id="MF_00185">
    <property type="entry name" value="IPP_trans"/>
    <property type="match status" value="1"/>
</dbReference>
<dbReference type="GO" id="GO:0005524">
    <property type="term" value="F:ATP binding"/>
    <property type="evidence" value="ECO:0007669"/>
    <property type="project" value="UniProtKB-UniRule"/>
</dbReference>
<reference evidence="14" key="1">
    <citation type="submission" date="2020-08" db="EMBL/GenBank/DDBJ databases">
        <title>Genome public.</title>
        <authorList>
            <person name="Liu C."/>
            <person name="Sun Q."/>
        </authorList>
    </citation>
    <scope>NUCLEOTIDE SEQUENCE</scope>
    <source>
        <strain evidence="14">H8</strain>
    </source>
</reference>
<comment type="cofactor">
    <cofactor evidence="1 10">
        <name>Mg(2+)</name>
        <dbReference type="ChEBI" id="CHEBI:18420"/>
    </cofactor>
</comment>
<evidence type="ECO:0000256" key="9">
    <source>
        <dbReference type="ARBA" id="ARBA00049563"/>
    </source>
</evidence>
<keyword evidence="15" id="KW-1185">Reference proteome</keyword>
<comment type="subunit">
    <text evidence="10">Monomer.</text>
</comment>
<proteinExistence type="inferred from homology"/>
<comment type="caution">
    <text evidence="14">The sequence shown here is derived from an EMBL/GenBank/DDBJ whole genome shotgun (WGS) entry which is preliminary data.</text>
</comment>
<accession>A0A926HTT9</accession>
<evidence type="ECO:0000256" key="13">
    <source>
        <dbReference type="RuleBase" id="RU003785"/>
    </source>
</evidence>
<evidence type="ECO:0000256" key="8">
    <source>
        <dbReference type="ARBA" id="ARBA00022842"/>
    </source>
</evidence>
<keyword evidence="8 10" id="KW-0460">Magnesium</keyword>
<evidence type="ECO:0000256" key="10">
    <source>
        <dbReference type="HAMAP-Rule" id="MF_00185"/>
    </source>
</evidence>
<evidence type="ECO:0000313" key="14">
    <source>
        <dbReference type="EMBL" id="MBC8539882.1"/>
    </source>
</evidence>
<evidence type="ECO:0000256" key="3">
    <source>
        <dbReference type="ARBA" id="ARBA00005842"/>
    </source>
</evidence>
<dbReference type="NCBIfam" id="TIGR00174">
    <property type="entry name" value="miaA"/>
    <property type="match status" value="1"/>
</dbReference>
<keyword evidence="7 10" id="KW-0067">ATP-binding</keyword>
<dbReference type="FunFam" id="1.10.20.140:FF:000001">
    <property type="entry name" value="tRNA dimethylallyltransferase"/>
    <property type="match status" value="1"/>
</dbReference>
<gene>
    <name evidence="10 14" type="primary">miaA</name>
    <name evidence="14" type="ORF">H8698_02690</name>
</gene>
<evidence type="ECO:0000256" key="11">
    <source>
        <dbReference type="RuleBase" id="RU003783"/>
    </source>
</evidence>
<comment type="catalytic activity">
    <reaction evidence="9 10 11">
        <text>adenosine(37) in tRNA + dimethylallyl diphosphate = N(6)-dimethylallyladenosine(37) in tRNA + diphosphate</text>
        <dbReference type="Rhea" id="RHEA:26482"/>
        <dbReference type="Rhea" id="RHEA-COMP:10162"/>
        <dbReference type="Rhea" id="RHEA-COMP:10375"/>
        <dbReference type="ChEBI" id="CHEBI:33019"/>
        <dbReference type="ChEBI" id="CHEBI:57623"/>
        <dbReference type="ChEBI" id="CHEBI:74411"/>
        <dbReference type="ChEBI" id="CHEBI:74415"/>
        <dbReference type="EC" id="2.5.1.75"/>
    </reaction>
</comment>
<name>A0A926HTT9_9FIRM</name>
<evidence type="ECO:0000256" key="1">
    <source>
        <dbReference type="ARBA" id="ARBA00001946"/>
    </source>
</evidence>
<sequence length="306" mass="34043">MNKVIVIAGPTATGKTALSVALSKELGGEVVSADSVQIYKGLNIGSAKPTKEEMQGVPHHMMDILEPDDSFSVANFCARAKEVISEIQSRGKVPVVTGGTGLYISSLVDNVSFIQEKTDKSVRKKLTQELETFGKEAMHERLTEIDPEAAASIHPNNTKRVLRALEVFFATGKTLTQQNAQSKLNKSPFHFVLLALTCQRDILYDRINRRVDGMVEQGLFEEVQSLLKRGIPANCQSMQGIGYKEAVQFLNGAVTREACIEKIKQNSRNYAKRQLTWFRRGDYQWFDAVSPGLYESVKQYIGEHSL</sequence>
<feature type="site" description="Interaction with substrate tRNA" evidence="10">
    <location>
        <position position="123"/>
    </location>
</feature>
<organism evidence="14 15">
    <name type="scientific">Congzhengia minquanensis</name>
    <dbReference type="NCBI Taxonomy" id="2763657"/>
    <lineage>
        <taxon>Bacteria</taxon>
        <taxon>Bacillati</taxon>
        <taxon>Bacillota</taxon>
        <taxon>Clostridia</taxon>
        <taxon>Eubacteriales</taxon>
        <taxon>Oscillospiraceae</taxon>
        <taxon>Congzhengia</taxon>
    </lineage>
</organism>
<dbReference type="CDD" id="cd02019">
    <property type="entry name" value="NK"/>
    <property type="match status" value="1"/>
</dbReference>
<dbReference type="InterPro" id="IPR018022">
    <property type="entry name" value="IPT"/>
</dbReference>
<feature type="site" description="Interaction with substrate tRNA" evidence="10">
    <location>
        <position position="100"/>
    </location>
</feature>
<dbReference type="PANTHER" id="PTHR11088:SF60">
    <property type="entry name" value="TRNA DIMETHYLALLYLTRANSFERASE"/>
    <property type="match status" value="1"/>
</dbReference>
<dbReference type="EC" id="2.5.1.75" evidence="10"/>
<dbReference type="GO" id="GO:0006400">
    <property type="term" value="P:tRNA modification"/>
    <property type="evidence" value="ECO:0007669"/>
    <property type="project" value="TreeGrafter"/>
</dbReference>
<dbReference type="Pfam" id="PF01715">
    <property type="entry name" value="IPPT"/>
    <property type="match status" value="1"/>
</dbReference>
<dbReference type="Gene3D" id="3.40.50.300">
    <property type="entry name" value="P-loop containing nucleotide triphosphate hydrolases"/>
    <property type="match status" value="1"/>
</dbReference>
<feature type="binding site" evidence="10">
    <location>
        <begin position="9"/>
        <end position="16"/>
    </location>
    <ligand>
        <name>ATP</name>
        <dbReference type="ChEBI" id="CHEBI:30616"/>
    </ligand>
</feature>